<dbReference type="CDD" id="cd06170">
    <property type="entry name" value="LuxR_C_like"/>
    <property type="match status" value="1"/>
</dbReference>
<dbReference type="PRINTS" id="PR00038">
    <property type="entry name" value="HTHLUXR"/>
</dbReference>
<keyword evidence="2" id="KW-0238">DNA-binding</keyword>
<dbReference type="InterPro" id="IPR011006">
    <property type="entry name" value="CheY-like_superfamily"/>
</dbReference>
<dbReference type="PROSITE" id="PS50043">
    <property type="entry name" value="HTH_LUXR_2"/>
    <property type="match status" value="1"/>
</dbReference>
<dbReference type="SMART" id="SM00421">
    <property type="entry name" value="HTH_LUXR"/>
    <property type="match status" value="1"/>
</dbReference>
<feature type="modified residue" description="4-aspartylphosphate" evidence="3">
    <location>
        <position position="54"/>
    </location>
</feature>
<evidence type="ECO:0000256" key="1">
    <source>
        <dbReference type="ARBA" id="ARBA00022553"/>
    </source>
</evidence>
<dbReference type="AlphaFoldDB" id="A0A509ECM6"/>
<dbReference type="InterPro" id="IPR036388">
    <property type="entry name" value="WH-like_DNA-bd_sf"/>
</dbReference>
<feature type="domain" description="Response regulatory" evidence="5">
    <location>
        <begin position="3"/>
        <end position="119"/>
    </location>
</feature>
<dbReference type="PANTHER" id="PTHR45566:SF2">
    <property type="entry name" value="NARL SUBFAMILY"/>
    <property type="match status" value="1"/>
</dbReference>
<accession>A0A509ECM6</accession>
<dbReference type="PANTHER" id="PTHR45566">
    <property type="entry name" value="HTH-TYPE TRANSCRIPTIONAL REGULATOR YHJB-RELATED"/>
    <property type="match status" value="1"/>
</dbReference>
<evidence type="ECO:0000259" key="5">
    <source>
        <dbReference type="PROSITE" id="PS50110"/>
    </source>
</evidence>
<proteinExistence type="predicted"/>
<dbReference type="Pfam" id="PF00196">
    <property type="entry name" value="GerE"/>
    <property type="match status" value="1"/>
</dbReference>
<dbReference type="SMART" id="SM00448">
    <property type="entry name" value="REC"/>
    <property type="match status" value="1"/>
</dbReference>
<dbReference type="SUPFAM" id="SSF46894">
    <property type="entry name" value="C-terminal effector domain of the bipartite response regulators"/>
    <property type="match status" value="1"/>
</dbReference>
<dbReference type="GO" id="GO:0003677">
    <property type="term" value="F:DNA binding"/>
    <property type="evidence" value="ECO:0007669"/>
    <property type="project" value="UniProtKB-KW"/>
</dbReference>
<name>A0A509ECM6_9HYPH</name>
<protein>
    <submittedName>
        <fullName evidence="6">Nitrate/nitrite response regulator protein NarL</fullName>
    </submittedName>
</protein>
<keyword evidence="7" id="KW-1185">Reference proteome</keyword>
<dbReference type="InterPro" id="IPR001789">
    <property type="entry name" value="Sig_transdc_resp-reg_receiver"/>
</dbReference>
<reference evidence="6 7" key="1">
    <citation type="submission" date="2019-06" db="EMBL/GenBank/DDBJ databases">
        <authorList>
            <person name="Rodrigo-Torres L."/>
            <person name="Arahal R. D."/>
            <person name="Lucena T."/>
        </authorList>
    </citation>
    <scope>NUCLEOTIDE SEQUENCE [LARGE SCALE GENOMIC DNA]</scope>
    <source>
        <strain evidence="6 7">SB0023/3</strain>
    </source>
</reference>
<dbReference type="Proteomes" id="UP000410984">
    <property type="component" value="Unassembled WGS sequence"/>
</dbReference>
<dbReference type="EMBL" id="CABFPH010000033">
    <property type="protein sequence ID" value="VUD72026.1"/>
    <property type="molecule type" value="Genomic_DNA"/>
</dbReference>
<dbReference type="SUPFAM" id="SSF52172">
    <property type="entry name" value="CheY-like"/>
    <property type="match status" value="1"/>
</dbReference>
<evidence type="ECO:0000259" key="4">
    <source>
        <dbReference type="PROSITE" id="PS50043"/>
    </source>
</evidence>
<dbReference type="Gene3D" id="1.10.10.10">
    <property type="entry name" value="Winged helix-like DNA-binding domain superfamily/Winged helix DNA-binding domain"/>
    <property type="match status" value="1"/>
</dbReference>
<evidence type="ECO:0000313" key="6">
    <source>
        <dbReference type="EMBL" id="VUD72026.1"/>
    </source>
</evidence>
<dbReference type="InterPro" id="IPR058245">
    <property type="entry name" value="NreC/VraR/RcsB-like_REC"/>
</dbReference>
<dbReference type="RefSeq" id="WP_185156857.1">
    <property type="nucleotide sequence ID" value="NZ_CABFPH010000033.1"/>
</dbReference>
<dbReference type="Pfam" id="PF00072">
    <property type="entry name" value="Response_reg"/>
    <property type="match status" value="1"/>
</dbReference>
<sequence length="247" mass="26693">MRRLLVADSQGFYRSGLRAAVEAAIPSLEVVEAQSYEAMFAILDQRPIDVVLVDPQLAGVTSLDTLKILRALYPCVRFALLSAAGRQHDVFKILAAGFSGFIFKSQGEEEIIGAISDILSGRVYIPPVREEYPAAGAPGLGAAPARPALEAPAYGGTQKAFQEIDKLTPRQREVLALIAEGLPNKEIARRLNISEATTKIHAGALMRVLGVKNRTEAALLVQSLCVKLEEGEAAFERGGRYALIRRP</sequence>
<evidence type="ECO:0000313" key="7">
    <source>
        <dbReference type="Proteomes" id="UP000410984"/>
    </source>
</evidence>
<evidence type="ECO:0000256" key="2">
    <source>
        <dbReference type="ARBA" id="ARBA00023125"/>
    </source>
</evidence>
<keyword evidence="1 3" id="KW-0597">Phosphoprotein</keyword>
<dbReference type="GO" id="GO:0000160">
    <property type="term" value="P:phosphorelay signal transduction system"/>
    <property type="evidence" value="ECO:0007669"/>
    <property type="project" value="InterPro"/>
</dbReference>
<gene>
    <name evidence="6" type="primary">narL_2</name>
    <name evidence="6" type="ORF">MET9862_02620</name>
</gene>
<dbReference type="InterPro" id="IPR000792">
    <property type="entry name" value="Tscrpt_reg_LuxR_C"/>
</dbReference>
<dbReference type="InterPro" id="IPR051015">
    <property type="entry name" value="EvgA-like"/>
</dbReference>
<evidence type="ECO:0000256" key="3">
    <source>
        <dbReference type="PROSITE-ProRule" id="PRU00169"/>
    </source>
</evidence>
<dbReference type="Gene3D" id="3.40.50.2300">
    <property type="match status" value="1"/>
</dbReference>
<dbReference type="CDD" id="cd17535">
    <property type="entry name" value="REC_NarL-like"/>
    <property type="match status" value="1"/>
</dbReference>
<feature type="domain" description="HTH luxR-type" evidence="4">
    <location>
        <begin position="160"/>
        <end position="225"/>
    </location>
</feature>
<organism evidence="6 7">
    <name type="scientific">Methylobacterium symbioticum</name>
    <dbReference type="NCBI Taxonomy" id="2584084"/>
    <lineage>
        <taxon>Bacteria</taxon>
        <taxon>Pseudomonadati</taxon>
        <taxon>Pseudomonadota</taxon>
        <taxon>Alphaproteobacteria</taxon>
        <taxon>Hyphomicrobiales</taxon>
        <taxon>Methylobacteriaceae</taxon>
        <taxon>Methylobacterium</taxon>
    </lineage>
</organism>
<dbReference type="InterPro" id="IPR016032">
    <property type="entry name" value="Sig_transdc_resp-reg_C-effctor"/>
</dbReference>
<dbReference type="GO" id="GO:0006355">
    <property type="term" value="P:regulation of DNA-templated transcription"/>
    <property type="evidence" value="ECO:0007669"/>
    <property type="project" value="InterPro"/>
</dbReference>
<dbReference type="PROSITE" id="PS50110">
    <property type="entry name" value="RESPONSE_REGULATORY"/>
    <property type="match status" value="1"/>
</dbReference>